<proteinExistence type="predicted"/>
<accession>A0A0W8DM14</accession>
<evidence type="ECO:0000313" key="2">
    <source>
        <dbReference type="Proteomes" id="UP000054636"/>
    </source>
</evidence>
<protein>
    <submittedName>
        <fullName evidence="1">Uncharacterized protein</fullName>
    </submittedName>
</protein>
<dbReference type="EMBL" id="LNFP01000116">
    <property type="protein sequence ID" value="KUF97391.1"/>
    <property type="molecule type" value="Genomic_DNA"/>
</dbReference>
<gene>
    <name evidence="1" type="ORF">AM588_10008485</name>
</gene>
<organism evidence="1 2">
    <name type="scientific">Phytophthora nicotianae</name>
    <name type="common">Potato buckeye rot agent</name>
    <name type="synonym">Phytophthora parasitica</name>
    <dbReference type="NCBI Taxonomy" id="4792"/>
    <lineage>
        <taxon>Eukaryota</taxon>
        <taxon>Sar</taxon>
        <taxon>Stramenopiles</taxon>
        <taxon>Oomycota</taxon>
        <taxon>Peronosporomycetes</taxon>
        <taxon>Peronosporales</taxon>
        <taxon>Peronosporaceae</taxon>
        <taxon>Phytophthora</taxon>
    </lineage>
</organism>
<sequence>MEWTKASLKPVQYIMKGSNSFTEHYSALKAEFELSYDPTTRYVALQNLRVAVYGAYMLLLLFFQLEPGAGRHSQARRQGGRVRRSHLTLRELHGARLGGCVAAERIHDLVILTDCASPVPGFEEAGEVTITTISCLLLLPELTSATLCYVFPAVMQEFLRDMAAKGLTLTTSDKFTA</sequence>
<dbReference type="Proteomes" id="UP000054636">
    <property type="component" value="Unassembled WGS sequence"/>
</dbReference>
<comment type="caution">
    <text evidence="1">The sequence shown here is derived from an EMBL/GenBank/DDBJ whole genome shotgun (WGS) entry which is preliminary data.</text>
</comment>
<evidence type="ECO:0000313" key="1">
    <source>
        <dbReference type="EMBL" id="KUF97391.1"/>
    </source>
</evidence>
<name>A0A0W8DM14_PHYNI</name>
<reference evidence="1 2" key="1">
    <citation type="submission" date="2015-11" db="EMBL/GenBank/DDBJ databases">
        <title>Genomes and virulence difference between two physiological races of Phytophthora nicotianae.</title>
        <authorList>
            <person name="Liu H."/>
            <person name="Ma X."/>
            <person name="Yu H."/>
            <person name="Fang D."/>
            <person name="Li Y."/>
            <person name="Wang X."/>
            <person name="Wang W."/>
            <person name="Dong Y."/>
            <person name="Xiao B."/>
        </authorList>
    </citation>
    <scope>NUCLEOTIDE SEQUENCE [LARGE SCALE GENOMIC DNA]</scope>
    <source>
        <strain evidence="2">race 1</strain>
    </source>
</reference>
<dbReference type="AlphaFoldDB" id="A0A0W8DM14"/>